<keyword evidence="1" id="KW-0732">Signal</keyword>
<comment type="caution">
    <text evidence="2">The sequence shown here is derived from an EMBL/GenBank/DDBJ whole genome shotgun (WGS) entry which is preliminary data.</text>
</comment>
<dbReference type="Proteomes" id="UP000320593">
    <property type="component" value="Unassembled WGS sequence"/>
</dbReference>
<dbReference type="InterPro" id="IPR011250">
    <property type="entry name" value="OMP/PagP_B-barrel"/>
</dbReference>
<name>A0A562TB18_9HYPH</name>
<feature type="signal peptide" evidence="1">
    <location>
        <begin position="1"/>
        <end position="19"/>
    </location>
</feature>
<reference evidence="2 3" key="1">
    <citation type="submission" date="2019-07" db="EMBL/GenBank/DDBJ databases">
        <title>Genomic Encyclopedia of Archaeal and Bacterial Type Strains, Phase II (KMG-II): from individual species to whole genera.</title>
        <authorList>
            <person name="Goeker M."/>
        </authorList>
    </citation>
    <scope>NUCLEOTIDE SEQUENCE [LARGE SCALE GENOMIC DNA]</scope>
    <source>
        <strain evidence="2 3">ATCC BAA-252</strain>
    </source>
</reference>
<dbReference type="AlphaFoldDB" id="A0A562TB18"/>
<keyword evidence="3" id="KW-1185">Reference proteome</keyword>
<protein>
    <recommendedName>
        <fullName evidence="4">Outer membrane protein beta-barrel domain-containing protein</fullName>
    </recommendedName>
</protein>
<evidence type="ECO:0000313" key="2">
    <source>
        <dbReference type="EMBL" id="TWI90066.1"/>
    </source>
</evidence>
<sequence>MRLNVYVASAMLVSSLVPAAAADLVYDPPAVADPVAPGQQARSWEFVFAPYLLAPTIQGDAQIGRLPSTSLDVSPGTIFENLQFGAMAHFEVLYNRRWGATLDIAYMDLGSATTLPRAGGTVKSGVKQLVTEAFFGYRFWQENRNWAEAYAGARWWHNDLDITAAVPAAGFSRTITEDWVDPVIGVRGQYFFSPAWSVYGSGNIGGFGLVSDFTWAAQGGLGYHFNERYALHLQYKATGVDYDNGKSGVGSFSYDTVTHGPMLGFAVRF</sequence>
<dbReference type="RefSeq" id="WP_145341110.1">
    <property type="nucleotide sequence ID" value="NZ_SMLY01000086.1"/>
</dbReference>
<dbReference type="EMBL" id="VLLF01000002">
    <property type="protein sequence ID" value="TWI90066.1"/>
    <property type="molecule type" value="Genomic_DNA"/>
</dbReference>
<gene>
    <name evidence="2" type="ORF">JM93_01042</name>
</gene>
<feature type="chain" id="PRO_5021770244" description="Outer membrane protein beta-barrel domain-containing protein" evidence="1">
    <location>
        <begin position="20"/>
        <end position="269"/>
    </location>
</feature>
<dbReference type="OrthoDB" id="6555107at2"/>
<accession>A0A562TB18</accession>
<evidence type="ECO:0008006" key="4">
    <source>
        <dbReference type="Google" id="ProtNLM"/>
    </source>
</evidence>
<evidence type="ECO:0000313" key="3">
    <source>
        <dbReference type="Proteomes" id="UP000320593"/>
    </source>
</evidence>
<proteinExistence type="predicted"/>
<organism evidence="2 3">
    <name type="scientific">Roseibium hamelinense</name>
    <dbReference type="NCBI Taxonomy" id="150831"/>
    <lineage>
        <taxon>Bacteria</taxon>
        <taxon>Pseudomonadati</taxon>
        <taxon>Pseudomonadota</taxon>
        <taxon>Alphaproteobacteria</taxon>
        <taxon>Hyphomicrobiales</taxon>
        <taxon>Stappiaceae</taxon>
        <taxon>Roseibium</taxon>
    </lineage>
</organism>
<dbReference type="Gene3D" id="2.40.160.20">
    <property type="match status" value="1"/>
</dbReference>
<evidence type="ECO:0000256" key="1">
    <source>
        <dbReference type="SAM" id="SignalP"/>
    </source>
</evidence>
<dbReference type="SUPFAM" id="SSF56925">
    <property type="entry name" value="OMPA-like"/>
    <property type="match status" value="1"/>
</dbReference>